<dbReference type="AlphaFoldDB" id="A0A165BXW0"/>
<feature type="region of interest" description="Disordered" evidence="4">
    <location>
        <begin position="1"/>
        <end position="33"/>
    </location>
</feature>
<sequence>AGENLPEGDINPITGMRVDPNAQSGLDDMTDEEKEREAERLFVLFDRLEKTGMGVQNPFRKAFQEGKIQYP</sequence>
<accession>A0A165BXW0</accession>
<dbReference type="GO" id="GO:0005737">
    <property type="term" value="C:cytoplasm"/>
    <property type="evidence" value="ECO:0007669"/>
    <property type="project" value="TreeGrafter"/>
</dbReference>
<evidence type="ECO:0000256" key="3">
    <source>
        <dbReference type="ARBA" id="ARBA00023186"/>
    </source>
</evidence>
<dbReference type="Proteomes" id="UP000077266">
    <property type="component" value="Unassembled WGS sequence"/>
</dbReference>
<proteinExistence type="inferred from homology"/>
<gene>
    <name evidence="5" type="ORF">EXIGLDRAFT_779695</name>
</gene>
<reference evidence="5 6" key="1">
    <citation type="journal article" date="2016" name="Mol. Biol. Evol.">
        <title>Comparative Genomics of Early-Diverging Mushroom-Forming Fungi Provides Insights into the Origins of Lignocellulose Decay Capabilities.</title>
        <authorList>
            <person name="Nagy L.G."/>
            <person name="Riley R."/>
            <person name="Tritt A."/>
            <person name="Adam C."/>
            <person name="Daum C."/>
            <person name="Floudas D."/>
            <person name="Sun H."/>
            <person name="Yadav J.S."/>
            <person name="Pangilinan J."/>
            <person name="Larsson K.H."/>
            <person name="Matsuura K."/>
            <person name="Barry K."/>
            <person name="Labutti K."/>
            <person name="Kuo R."/>
            <person name="Ohm R.A."/>
            <person name="Bhattacharya S.S."/>
            <person name="Shirouzu T."/>
            <person name="Yoshinaga Y."/>
            <person name="Martin F.M."/>
            <person name="Grigoriev I.V."/>
            <person name="Hibbett D.S."/>
        </authorList>
    </citation>
    <scope>NUCLEOTIDE SEQUENCE [LARGE SCALE GENOMIC DNA]</scope>
    <source>
        <strain evidence="5 6">HHB12029</strain>
    </source>
</reference>
<dbReference type="GO" id="GO:0001965">
    <property type="term" value="F:G-protein alpha-subunit binding"/>
    <property type="evidence" value="ECO:0007669"/>
    <property type="project" value="TreeGrafter"/>
</dbReference>
<dbReference type="STRING" id="1314781.A0A165BXW0"/>
<dbReference type="OrthoDB" id="5585685at2759"/>
<dbReference type="InterPro" id="IPR019318">
    <property type="entry name" value="Gua_nucleotide_exch_fac_Ric8"/>
</dbReference>
<keyword evidence="2" id="KW-0344">Guanine-nucleotide releasing factor</keyword>
<evidence type="ECO:0000313" key="5">
    <source>
        <dbReference type="EMBL" id="KZV81448.1"/>
    </source>
</evidence>
<keyword evidence="6" id="KW-1185">Reference proteome</keyword>
<comment type="similarity">
    <text evidence="1">Belongs to the synembryn family.</text>
</comment>
<dbReference type="PANTHER" id="PTHR12425:SF5">
    <property type="entry name" value="SYNEMBRYN"/>
    <property type="match status" value="1"/>
</dbReference>
<evidence type="ECO:0000256" key="1">
    <source>
        <dbReference type="ARBA" id="ARBA00009049"/>
    </source>
</evidence>
<dbReference type="Pfam" id="PF10165">
    <property type="entry name" value="Ric8"/>
    <property type="match status" value="1"/>
</dbReference>
<evidence type="ECO:0000256" key="2">
    <source>
        <dbReference type="ARBA" id="ARBA00022658"/>
    </source>
</evidence>
<keyword evidence="3" id="KW-0143">Chaperone</keyword>
<dbReference type="EMBL" id="KV426391">
    <property type="protein sequence ID" value="KZV81448.1"/>
    <property type="molecule type" value="Genomic_DNA"/>
</dbReference>
<feature type="non-terminal residue" evidence="5">
    <location>
        <position position="1"/>
    </location>
</feature>
<protein>
    <submittedName>
        <fullName evidence="5">Uncharacterized protein</fullName>
    </submittedName>
</protein>
<evidence type="ECO:0000256" key="4">
    <source>
        <dbReference type="SAM" id="MobiDB-lite"/>
    </source>
</evidence>
<dbReference type="GO" id="GO:0005085">
    <property type="term" value="F:guanyl-nucleotide exchange factor activity"/>
    <property type="evidence" value="ECO:0007669"/>
    <property type="project" value="UniProtKB-KW"/>
</dbReference>
<dbReference type="PANTHER" id="PTHR12425">
    <property type="entry name" value="SYNEMBRYN"/>
    <property type="match status" value="1"/>
</dbReference>
<dbReference type="GO" id="GO:0007186">
    <property type="term" value="P:G protein-coupled receptor signaling pathway"/>
    <property type="evidence" value="ECO:0007669"/>
    <property type="project" value="TreeGrafter"/>
</dbReference>
<organism evidence="5 6">
    <name type="scientific">Exidia glandulosa HHB12029</name>
    <dbReference type="NCBI Taxonomy" id="1314781"/>
    <lineage>
        <taxon>Eukaryota</taxon>
        <taxon>Fungi</taxon>
        <taxon>Dikarya</taxon>
        <taxon>Basidiomycota</taxon>
        <taxon>Agaricomycotina</taxon>
        <taxon>Agaricomycetes</taxon>
        <taxon>Auriculariales</taxon>
        <taxon>Exidiaceae</taxon>
        <taxon>Exidia</taxon>
    </lineage>
</organism>
<dbReference type="InParanoid" id="A0A165BXW0"/>
<name>A0A165BXW0_EXIGL</name>
<evidence type="ECO:0000313" key="6">
    <source>
        <dbReference type="Proteomes" id="UP000077266"/>
    </source>
</evidence>